<name>A0A563VR40_9CYAN</name>
<accession>A0A563VR40</accession>
<sequence>MNDLERIREEMITILVLILTLAFTSSNLTPESLEEDHQPWTERLPLTVAYRLII</sequence>
<evidence type="ECO:0000313" key="1">
    <source>
        <dbReference type="EMBL" id="VEP13859.1"/>
    </source>
</evidence>
<dbReference type="Proteomes" id="UP000320055">
    <property type="component" value="Unassembled WGS sequence"/>
</dbReference>
<dbReference type="RefSeq" id="WP_186376114.1">
    <property type="nucleotide sequence ID" value="NZ_LR213969.1"/>
</dbReference>
<gene>
    <name evidence="1" type="ORF">H1P_2230005</name>
</gene>
<organism evidence="1 2">
    <name type="scientific">Hyella patelloides LEGE 07179</name>
    <dbReference type="NCBI Taxonomy" id="945734"/>
    <lineage>
        <taxon>Bacteria</taxon>
        <taxon>Bacillati</taxon>
        <taxon>Cyanobacteriota</taxon>
        <taxon>Cyanophyceae</taxon>
        <taxon>Pleurocapsales</taxon>
        <taxon>Hyellaceae</taxon>
        <taxon>Hyella</taxon>
    </lineage>
</organism>
<keyword evidence="2" id="KW-1185">Reference proteome</keyword>
<dbReference type="AlphaFoldDB" id="A0A563VR40"/>
<proteinExistence type="predicted"/>
<reference evidence="1 2" key="1">
    <citation type="submission" date="2019-01" db="EMBL/GenBank/DDBJ databases">
        <authorList>
            <person name="Brito A."/>
        </authorList>
    </citation>
    <scope>NUCLEOTIDE SEQUENCE [LARGE SCALE GENOMIC DNA]</scope>
    <source>
        <strain evidence="1">1</strain>
    </source>
</reference>
<dbReference type="EMBL" id="CAACVJ010000139">
    <property type="protein sequence ID" value="VEP13859.1"/>
    <property type="molecule type" value="Genomic_DNA"/>
</dbReference>
<protein>
    <submittedName>
        <fullName evidence="1">Uncharacterized protein</fullName>
    </submittedName>
</protein>
<evidence type="ECO:0000313" key="2">
    <source>
        <dbReference type="Proteomes" id="UP000320055"/>
    </source>
</evidence>